<evidence type="ECO:0000256" key="7">
    <source>
        <dbReference type="ARBA" id="ARBA00023180"/>
    </source>
</evidence>
<evidence type="ECO:0000256" key="4">
    <source>
        <dbReference type="ARBA" id="ARBA00022974"/>
    </source>
</evidence>
<feature type="compositionally biased region" description="Acidic residues" evidence="10">
    <location>
        <begin position="52"/>
        <end position="66"/>
    </location>
</feature>
<dbReference type="Proteomes" id="UP000014500">
    <property type="component" value="Unassembled WGS sequence"/>
</dbReference>
<proteinExistence type="inferred from homology"/>
<feature type="compositionally biased region" description="Basic and acidic residues" evidence="10">
    <location>
        <begin position="267"/>
        <end position="276"/>
    </location>
</feature>
<reference evidence="13" key="2">
    <citation type="submission" date="2015-02" db="UniProtKB">
        <authorList>
            <consortium name="EnsemblMetazoa"/>
        </authorList>
    </citation>
    <scope>IDENTIFICATION</scope>
</reference>
<protein>
    <recommendedName>
        <fullName evidence="9">Syndecan</fullName>
    </recommendedName>
</protein>
<comment type="function">
    <text evidence="9">Cell surface proteoglycan.</text>
</comment>
<dbReference type="AlphaFoldDB" id="T1J3J8"/>
<evidence type="ECO:0000256" key="10">
    <source>
        <dbReference type="SAM" id="MobiDB-lite"/>
    </source>
</evidence>
<evidence type="ECO:0000256" key="3">
    <source>
        <dbReference type="ARBA" id="ARBA00022692"/>
    </source>
</evidence>
<feature type="compositionally biased region" description="Basic and acidic residues" evidence="10">
    <location>
        <begin position="198"/>
        <end position="210"/>
    </location>
</feature>
<feature type="compositionally biased region" description="Low complexity" evidence="10">
    <location>
        <begin position="119"/>
        <end position="135"/>
    </location>
</feature>
<dbReference type="GO" id="GO:0009986">
    <property type="term" value="C:cell surface"/>
    <property type="evidence" value="ECO:0007669"/>
    <property type="project" value="TreeGrafter"/>
</dbReference>
<evidence type="ECO:0000256" key="1">
    <source>
        <dbReference type="ARBA" id="ARBA00004479"/>
    </source>
</evidence>
<evidence type="ECO:0000256" key="5">
    <source>
        <dbReference type="ARBA" id="ARBA00022989"/>
    </source>
</evidence>
<keyword evidence="8 9" id="KW-0357">Heparan sulfate</keyword>
<dbReference type="Pfam" id="PF01034">
    <property type="entry name" value="Syndecan"/>
    <property type="match status" value="1"/>
</dbReference>
<dbReference type="GO" id="GO:0016477">
    <property type="term" value="P:cell migration"/>
    <property type="evidence" value="ECO:0007669"/>
    <property type="project" value="TreeGrafter"/>
</dbReference>
<keyword evidence="6 11" id="KW-0472">Membrane</keyword>
<dbReference type="GO" id="GO:0016020">
    <property type="term" value="C:membrane"/>
    <property type="evidence" value="ECO:0007669"/>
    <property type="project" value="UniProtKB-SubCell"/>
</dbReference>
<feature type="region of interest" description="Disordered" evidence="10">
    <location>
        <begin position="267"/>
        <end position="293"/>
    </location>
</feature>
<evidence type="ECO:0000256" key="2">
    <source>
        <dbReference type="ARBA" id="ARBA00005343"/>
    </source>
</evidence>
<keyword evidence="5 11" id="KW-1133">Transmembrane helix</keyword>
<dbReference type="PANTHER" id="PTHR10915:SF1">
    <property type="entry name" value="SYNDECAN"/>
    <property type="match status" value="1"/>
</dbReference>
<feature type="compositionally biased region" description="Acidic residues" evidence="10">
    <location>
        <begin position="78"/>
        <end position="88"/>
    </location>
</feature>
<reference evidence="14" key="1">
    <citation type="submission" date="2011-05" db="EMBL/GenBank/DDBJ databases">
        <authorList>
            <person name="Richards S.R."/>
            <person name="Qu J."/>
            <person name="Jiang H."/>
            <person name="Jhangiani S.N."/>
            <person name="Agravi P."/>
            <person name="Goodspeed R."/>
            <person name="Gross S."/>
            <person name="Mandapat C."/>
            <person name="Jackson L."/>
            <person name="Mathew T."/>
            <person name="Pu L."/>
            <person name="Thornton R."/>
            <person name="Saada N."/>
            <person name="Wilczek-Boney K.B."/>
            <person name="Lee S."/>
            <person name="Kovar C."/>
            <person name="Wu Y."/>
            <person name="Scherer S.E."/>
            <person name="Worley K.C."/>
            <person name="Muzny D.M."/>
            <person name="Gibbs R."/>
        </authorList>
    </citation>
    <scope>NUCLEOTIDE SEQUENCE</scope>
    <source>
        <strain evidence="14">Brora</strain>
    </source>
</reference>
<organism evidence="13 14">
    <name type="scientific">Strigamia maritima</name>
    <name type="common">European centipede</name>
    <name type="synonym">Geophilus maritimus</name>
    <dbReference type="NCBI Taxonomy" id="126957"/>
    <lineage>
        <taxon>Eukaryota</taxon>
        <taxon>Metazoa</taxon>
        <taxon>Ecdysozoa</taxon>
        <taxon>Arthropoda</taxon>
        <taxon>Myriapoda</taxon>
        <taxon>Chilopoda</taxon>
        <taxon>Pleurostigmophora</taxon>
        <taxon>Geophilomorpha</taxon>
        <taxon>Linotaeniidae</taxon>
        <taxon>Strigamia</taxon>
    </lineage>
</organism>
<feature type="transmembrane region" description="Helical" evidence="11">
    <location>
        <begin position="235"/>
        <end position="259"/>
    </location>
</feature>
<dbReference type="HOGENOM" id="CLU_950980_0_0_1"/>
<sequence>MFWHSVSFLSAAQLRKRRLANQNIFHPKMIYLLTSLRSDMIDDSAVDQEFTDLDEYSGNGPDDEDGGISGSGRTPTDSENDDDDDDGMLEGSGVSPDHMAAVIPTQNPVSITVQPITETTTTSTTTTTTTVTSVVRKQPEEVHTETTIPITETTTTSTTTTTTTVTSVVRKQPEEVHTETTITNINGNHVPGDIPKTNPDKHPPVSHDNNDTPNEIPKAQRADEQAASFFAQPGILAAVIGGAVVGLLCAILLVMFIVYRMRKKDEGSYPLDEPKRSPTGNSYARNTNKEFYA</sequence>
<dbReference type="STRING" id="126957.T1J3J8"/>
<dbReference type="EnsemblMetazoa" id="SMAR008164-RA">
    <property type="protein sequence ID" value="SMAR008164-PA"/>
    <property type="gene ID" value="SMAR008164"/>
</dbReference>
<feature type="compositionally biased region" description="Polar residues" evidence="10">
    <location>
        <begin position="104"/>
        <end position="118"/>
    </location>
</feature>
<keyword evidence="4 9" id="KW-0654">Proteoglycan</keyword>
<evidence type="ECO:0000256" key="9">
    <source>
        <dbReference type="RuleBase" id="RU000649"/>
    </source>
</evidence>
<feature type="domain" description="Neurexin/syndecan/glycophorin C" evidence="12">
    <location>
        <begin position="258"/>
        <end position="276"/>
    </location>
</feature>
<dbReference type="InterPro" id="IPR030479">
    <property type="entry name" value="Syndecan_CS"/>
</dbReference>
<comment type="subcellular location">
    <subcellularLocation>
        <location evidence="1 9">Membrane</location>
        <topology evidence="1 9">Single-pass type I membrane protein</topology>
    </subcellularLocation>
</comment>
<dbReference type="InterPro" id="IPR003585">
    <property type="entry name" value="Neurexin-like"/>
</dbReference>
<comment type="similarity">
    <text evidence="2 9">Belongs to the syndecan proteoglycan family.</text>
</comment>
<evidence type="ECO:0000313" key="14">
    <source>
        <dbReference type="Proteomes" id="UP000014500"/>
    </source>
</evidence>
<dbReference type="PANTHER" id="PTHR10915">
    <property type="entry name" value="SYNDECAN"/>
    <property type="match status" value="1"/>
</dbReference>
<keyword evidence="14" id="KW-1185">Reference proteome</keyword>
<evidence type="ECO:0000256" key="11">
    <source>
        <dbReference type="SAM" id="Phobius"/>
    </source>
</evidence>
<dbReference type="eggNOG" id="ENOG502S3JC">
    <property type="taxonomic scope" value="Eukaryota"/>
</dbReference>
<keyword evidence="7 9" id="KW-0325">Glycoprotein</keyword>
<dbReference type="EMBL" id="JH431827">
    <property type="status" value="NOT_ANNOTATED_CDS"/>
    <property type="molecule type" value="Genomic_DNA"/>
</dbReference>
<keyword evidence="3 9" id="KW-0812">Transmembrane</keyword>
<dbReference type="PROSITE" id="PS00964">
    <property type="entry name" value="SYNDECAN"/>
    <property type="match status" value="1"/>
</dbReference>
<feature type="region of interest" description="Disordered" evidence="10">
    <location>
        <begin position="183"/>
        <end position="216"/>
    </location>
</feature>
<dbReference type="SMART" id="SM00294">
    <property type="entry name" value="4.1m"/>
    <property type="match status" value="1"/>
</dbReference>
<evidence type="ECO:0000313" key="13">
    <source>
        <dbReference type="EnsemblMetazoa" id="SMAR008164-PA"/>
    </source>
</evidence>
<dbReference type="InterPro" id="IPR001050">
    <property type="entry name" value="Syndecan"/>
</dbReference>
<name>T1J3J8_STRMM</name>
<evidence type="ECO:0000256" key="6">
    <source>
        <dbReference type="ARBA" id="ARBA00023136"/>
    </source>
</evidence>
<evidence type="ECO:0000259" key="12">
    <source>
        <dbReference type="SMART" id="SM00294"/>
    </source>
</evidence>
<evidence type="ECO:0000256" key="8">
    <source>
        <dbReference type="ARBA" id="ARBA00023207"/>
    </source>
</evidence>
<feature type="region of interest" description="Disordered" evidence="10">
    <location>
        <begin position="52"/>
        <end position="145"/>
    </location>
</feature>
<accession>T1J3J8</accession>
<dbReference type="InterPro" id="IPR027789">
    <property type="entry name" value="Syndecan/Neurexin_dom"/>
</dbReference>